<feature type="transmembrane region" description="Helical" evidence="1">
    <location>
        <begin position="15"/>
        <end position="33"/>
    </location>
</feature>
<gene>
    <name evidence="2" type="ORF">SAMN05216529_11345</name>
</gene>
<sequence length="699" mass="80996">MLNNRFIRFIAKHRIFFMTMVMSIISVLIWILIGPRQDTGDDAFIAWELSRGLGSIAAFISPYFSLIQSTLYAYIPNIAWWTWTAIAGGGILMWIGFYMIQKYYKGFFIWLISVIWFIMTGTAIIYRINFTRTATSYALAGGMLIIIASNVKGSRSIKKTILYLAGIFLFLTGAMIRFQPALLIIPFMSIILFCQQGVENFKQIKSCFNKIWILSFMRKILPLISVVICTIFLYFVNEAYWNTHPEWKAYNTYNTTRSTIADYVDYYPTWDEAKDEYKALGLKSENDLDMLFGFVFVGDTEVFNLQTLKGISELKDQSIDVVRRIYRMLEKVVNILTKSKTLFWFILFLLILRYHIGKNRYLPICLCVIYTLAILFLFSFLGRMMLRVWEPTLLCCAGMLLLYFEPDMEKVSGYCIEVSGIKLKREMQTLFSIMVRDRIIIAAIVCLLAFKTGVFQMVSQVQLPNYSDDRDELMRSRAEYINDTSQRIYLLSWPLIHHPPYPGFFGIWEPLPAAYMDNAFALSNWDARTPGNLKSLNELGIENPVEALINRADTYSDYEQRMHQFLKEHYNKNITVSKVGSFEDGGDIVQYTSPVEENKIKDSSCDVEVDIDKSEYDMQNDVDAWYIKGKIDSDIKYEAIYCNIIFNDGTYTYRLNYDSDNIEAYFYGINDNKVESMTKCFLIGLTSEGSYCNLGTINL</sequence>
<feature type="transmembrane region" description="Helical" evidence="1">
    <location>
        <begin position="220"/>
        <end position="237"/>
    </location>
</feature>
<organism evidence="2 3">
    <name type="scientific">Faecalicatena contorta</name>
    <dbReference type="NCBI Taxonomy" id="39482"/>
    <lineage>
        <taxon>Bacteria</taxon>
        <taxon>Bacillati</taxon>
        <taxon>Bacillota</taxon>
        <taxon>Clostridia</taxon>
        <taxon>Lachnospirales</taxon>
        <taxon>Lachnospiraceae</taxon>
        <taxon>Faecalicatena</taxon>
    </lineage>
</organism>
<feature type="transmembrane region" description="Helical" evidence="1">
    <location>
        <begin position="107"/>
        <end position="128"/>
    </location>
</feature>
<dbReference type="RefSeq" id="WP_109713385.1">
    <property type="nucleotide sequence ID" value="NZ_QGDS01000013.1"/>
</dbReference>
<feature type="transmembrane region" description="Helical" evidence="1">
    <location>
        <begin position="80"/>
        <end position="100"/>
    </location>
</feature>
<evidence type="ECO:0000313" key="2">
    <source>
        <dbReference type="EMBL" id="SUQ15500.1"/>
    </source>
</evidence>
<feature type="transmembrane region" description="Helical" evidence="1">
    <location>
        <begin position="335"/>
        <end position="354"/>
    </location>
</feature>
<keyword evidence="1" id="KW-1133">Transmembrane helix</keyword>
<dbReference type="EMBL" id="UHJJ01000013">
    <property type="protein sequence ID" value="SUQ15500.1"/>
    <property type="molecule type" value="Genomic_DNA"/>
</dbReference>
<feature type="transmembrane region" description="Helical" evidence="1">
    <location>
        <begin position="361"/>
        <end position="382"/>
    </location>
</feature>
<evidence type="ECO:0000256" key="1">
    <source>
        <dbReference type="SAM" id="Phobius"/>
    </source>
</evidence>
<proteinExistence type="predicted"/>
<evidence type="ECO:0008006" key="4">
    <source>
        <dbReference type="Google" id="ProtNLM"/>
    </source>
</evidence>
<reference evidence="3" key="1">
    <citation type="submission" date="2017-07" db="EMBL/GenBank/DDBJ databases">
        <authorList>
            <person name="Varghese N."/>
            <person name="Submissions S."/>
        </authorList>
    </citation>
    <scope>NUCLEOTIDE SEQUENCE [LARGE SCALE GENOMIC DNA]</scope>
    <source>
        <strain evidence="3">NLAE-zl-C134</strain>
    </source>
</reference>
<keyword evidence="1" id="KW-0472">Membrane</keyword>
<feature type="transmembrane region" description="Helical" evidence="1">
    <location>
        <begin position="160"/>
        <end position="176"/>
    </location>
</feature>
<protein>
    <recommendedName>
        <fullName evidence="4">Dolichyl-phosphate-mannose-protein mannosyltransferase</fullName>
    </recommendedName>
</protein>
<name>A0A315ZU46_9FIRM</name>
<feature type="transmembrane region" description="Helical" evidence="1">
    <location>
        <begin position="439"/>
        <end position="458"/>
    </location>
</feature>
<dbReference type="AlphaFoldDB" id="A0A315ZU46"/>
<evidence type="ECO:0000313" key="3">
    <source>
        <dbReference type="Proteomes" id="UP000254051"/>
    </source>
</evidence>
<accession>A0A315ZU46</accession>
<feature type="transmembrane region" description="Helical" evidence="1">
    <location>
        <begin position="53"/>
        <end position="74"/>
    </location>
</feature>
<keyword evidence="1" id="KW-0812">Transmembrane</keyword>
<dbReference type="OrthoDB" id="3722818at2"/>
<dbReference type="Proteomes" id="UP000254051">
    <property type="component" value="Unassembled WGS sequence"/>
</dbReference>
<keyword evidence="3" id="KW-1185">Reference proteome</keyword>